<evidence type="ECO:0000313" key="6">
    <source>
        <dbReference type="EMBL" id="KAI0500357.1"/>
    </source>
</evidence>
<keyword evidence="4" id="KW-1133">Transmembrane helix</keyword>
<keyword evidence="7" id="KW-1185">Reference proteome</keyword>
<evidence type="ECO:0000256" key="3">
    <source>
        <dbReference type="ARBA" id="ARBA00022723"/>
    </source>
</evidence>
<dbReference type="GO" id="GO:0016709">
    <property type="term" value="F:oxidoreductase activity, acting on paired donors, with incorporation or reduction of molecular oxygen, NAD(P)H as one donor, and incorporation of one atom of oxygen"/>
    <property type="evidence" value="ECO:0007669"/>
    <property type="project" value="TreeGrafter"/>
</dbReference>
<dbReference type="Gene3D" id="1.10.630.10">
    <property type="entry name" value="Cytochrome P450"/>
    <property type="match status" value="1"/>
</dbReference>
<comment type="caution">
    <text evidence="6">The sequence shown here is derived from an EMBL/GenBank/DDBJ whole genome shotgun (WGS) entry which is preliminary data.</text>
</comment>
<evidence type="ECO:0000256" key="2">
    <source>
        <dbReference type="ARBA" id="ARBA00022692"/>
    </source>
</evidence>
<comment type="subcellular location">
    <subcellularLocation>
        <location evidence="1">Membrane</location>
        <topology evidence="1">Single-pass membrane protein</topology>
    </subcellularLocation>
</comment>
<keyword evidence="2" id="KW-0812">Transmembrane</keyword>
<reference evidence="6" key="1">
    <citation type="journal article" date="2022" name="Front. Genet.">
        <title>Chromosome-Scale Assembly of the Dendrobium nobile Genome Provides Insights Into the Molecular Mechanism of the Biosynthesis of the Medicinal Active Ingredient of Dendrobium.</title>
        <authorList>
            <person name="Xu Q."/>
            <person name="Niu S.-C."/>
            <person name="Li K.-L."/>
            <person name="Zheng P.-J."/>
            <person name="Zhang X.-J."/>
            <person name="Jia Y."/>
            <person name="Liu Y."/>
            <person name="Niu Y.-X."/>
            <person name="Yu L.-H."/>
            <person name="Chen D.-F."/>
            <person name="Zhang G.-Q."/>
        </authorList>
    </citation>
    <scope>NUCLEOTIDE SEQUENCE</scope>
    <source>
        <tissue evidence="6">Leaf</tissue>
    </source>
</reference>
<dbReference type="PANTHER" id="PTHR24298">
    <property type="entry name" value="FLAVONOID 3'-MONOOXYGENASE-RELATED"/>
    <property type="match status" value="1"/>
</dbReference>
<dbReference type="GO" id="GO:0020037">
    <property type="term" value="F:heme binding"/>
    <property type="evidence" value="ECO:0007669"/>
    <property type="project" value="InterPro"/>
</dbReference>
<organism evidence="6 7">
    <name type="scientific">Dendrobium nobile</name>
    <name type="common">Orchid</name>
    <dbReference type="NCBI Taxonomy" id="94219"/>
    <lineage>
        <taxon>Eukaryota</taxon>
        <taxon>Viridiplantae</taxon>
        <taxon>Streptophyta</taxon>
        <taxon>Embryophyta</taxon>
        <taxon>Tracheophyta</taxon>
        <taxon>Spermatophyta</taxon>
        <taxon>Magnoliopsida</taxon>
        <taxon>Liliopsida</taxon>
        <taxon>Asparagales</taxon>
        <taxon>Orchidaceae</taxon>
        <taxon>Epidendroideae</taxon>
        <taxon>Malaxideae</taxon>
        <taxon>Dendrobiinae</taxon>
        <taxon>Dendrobium</taxon>
    </lineage>
</organism>
<sequence length="128" mass="14963">MPVSSLFYHSWKKIVEGFSTKTNWQHSTNSEDFENMSYLRAVIVEGLCLHPPGHFILPHYVIEDIKFEGYLIPKKASVKFSVEEQIWMRRFGKKPHNSSLRGLWREDGRKKALPVNESTQKLRREACG</sequence>
<dbReference type="InterPro" id="IPR051103">
    <property type="entry name" value="Plant_metabolite_P450s"/>
</dbReference>
<evidence type="ECO:0000256" key="5">
    <source>
        <dbReference type="ARBA" id="ARBA00023136"/>
    </source>
</evidence>
<dbReference type="AlphaFoldDB" id="A0A8T3AW59"/>
<dbReference type="InterPro" id="IPR001128">
    <property type="entry name" value="Cyt_P450"/>
</dbReference>
<dbReference type="Pfam" id="PF00067">
    <property type="entry name" value="p450"/>
    <property type="match status" value="1"/>
</dbReference>
<evidence type="ECO:0008006" key="8">
    <source>
        <dbReference type="Google" id="ProtNLM"/>
    </source>
</evidence>
<proteinExistence type="predicted"/>
<dbReference type="EMBL" id="JAGYWB010000013">
    <property type="protein sequence ID" value="KAI0500357.1"/>
    <property type="molecule type" value="Genomic_DNA"/>
</dbReference>
<protein>
    <recommendedName>
        <fullName evidence="8">Cytochrome P450</fullName>
    </recommendedName>
</protein>
<evidence type="ECO:0000256" key="1">
    <source>
        <dbReference type="ARBA" id="ARBA00004167"/>
    </source>
</evidence>
<dbReference type="InterPro" id="IPR036396">
    <property type="entry name" value="Cyt_P450_sf"/>
</dbReference>
<dbReference type="GO" id="GO:0016020">
    <property type="term" value="C:membrane"/>
    <property type="evidence" value="ECO:0007669"/>
    <property type="project" value="UniProtKB-SubCell"/>
</dbReference>
<dbReference type="SMR" id="A0A8T3AW59"/>
<keyword evidence="5" id="KW-0472">Membrane</keyword>
<gene>
    <name evidence="6" type="ORF">KFK09_018569</name>
</gene>
<evidence type="ECO:0000256" key="4">
    <source>
        <dbReference type="ARBA" id="ARBA00022989"/>
    </source>
</evidence>
<dbReference type="OrthoDB" id="1434545at2759"/>
<dbReference type="SUPFAM" id="SSF48264">
    <property type="entry name" value="Cytochrome P450"/>
    <property type="match status" value="1"/>
</dbReference>
<evidence type="ECO:0000313" key="7">
    <source>
        <dbReference type="Proteomes" id="UP000829196"/>
    </source>
</evidence>
<dbReference type="PANTHER" id="PTHR24298:SF800">
    <property type="entry name" value="CYTOCHROME P450 89A2-RELATED"/>
    <property type="match status" value="1"/>
</dbReference>
<name>A0A8T3AW59_DENNO</name>
<accession>A0A8T3AW59</accession>
<keyword evidence="3" id="KW-0479">Metal-binding</keyword>
<dbReference type="Proteomes" id="UP000829196">
    <property type="component" value="Unassembled WGS sequence"/>
</dbReference>
<dbReference type="GO" id="GO:0005506">
    <property type="term" value="F:iron ion binding"/>
    <property type="evidence" value="ECO:0007669"/>
    <property type="project" value="InterPro"/>
</dbReference>